<proteinExistence type="predicted"/>
<evidence type="ECO:0000313" key="5">
    <source>
        <dbReference type="EMBL" id="AUR95229.1"/>
    </source>
</evidence>
<keyword evidence="2" id="KW-1227">Viral tail protein</keyword>
<reference evidence="5 6" key="1">
    <citation type="submission" date="2017-11" db="EMBL/GenBank/DDBJ databases">
        <title>A major lineage of nontailed dsDNA viruses as unrecognized killers of marine bacteria.</title>
        <authorList>
            <person name="Kauffman K.M."/>
            <person name="Hussain F.A."/>
            <person name="Yang J."/>
            <person name="Arevalo P."/>
            <person name="Brown J.M."/>
            <person name="Chang W.K."/>
            <person name="VanInsberghe D."/>
            <person name="Elsherbini J."/>
            <person name="Cutler M.B."/>
            <person name="Kelly L."/>
            <person name="Polz M.F."/>
        </authorList>
    </citation>
    <scope>NUCLEOTIDE SEQUENCE [LARGE SCALE GENOMIC DNA]</scope>
</reference>
<evidence type="ECO:0000256" key="3">
    <source>
        <dbReference type="ARBA" id="ARBA00022844"/>
    </source>
</evidence>
<dbReference type="EMBL" id="MG592574">
    <property type="protein sequence ID" value="AUR95229.1"/>
    <property type="molecule type" value="Genomic_DNA"/>
</dbReference>
<evidence type="ECO:0000259" key="4">
    <source>
        <dbReference type="Pfam" id="PF03906"/>
    </source>
</evidence>
<feature type="domain" description="Bacteriophage T7 tail fibre protein-like N-terminal" evidence="4">
    <location>
        <begin position="5"/>
        <end position="111"/>
    </location>
</feature>
<organism evidence="5 6">
    <name type="scientific">Vibrio phage 1.204.O._10N.222.46.F12</name>
    <dbReference type="NCBI Taxonomy" id="1881263"/>
    <lineage>
        <taxon>Viruses</taxon>
        <taxon>Duplodnaviria</taxon>
        <taxon>Heunggongvirae</taxon>
        <taxon>Uroviricota</taxon>
        <taxon>Caudoviricetes</taxon>
        <taxon>Autographivirales</taxon>
        <taxon>Cyclitvirus</taxon>
        <taxon>Cyclitvirus cyclit</taxon>
    </lineage>
</organism>
<keyword evidence="3" id="KW-0946">Virion</keyword>
<evidence type="ECO:0000256" key="1">
    <source>
        <dbReference type="ARBA" id="ARBA00004328"/>
    </source>
</evidence>
<evidence type="ECO:0000313" key="6">
    <source>
        <dbReference type="Proteomes" id="UP000269294"/>
    </source>
</evidence>
<protein>
    <submittedName>
        <fullName evidence="5">Tail fiber protein</fullName>
    </submittedName>
</protein>
<gene>
    <name evidence="5" type="ORF">NVP1204O_09</name>
</gene>
<sequence>MALSAQTYQGDGSNTDFVLDFTLGYISESHIHVYVDDVEIPQNTLQFILGGGSVRLPTAPTLGSEVLVRRIVPNDKLLHDYENGSLVIESNLDESNLQSIMLQHEAVDGFSTGIYGDINFFTEISDSPEDTAESPRGVEQVTITGLASLAEDQRDEFETTFNAQFVYKRIGNLSDYSGMTLTEEDKLNSYQYPDDSGNWYAPLQGQAFPYVLPIDPTVSDSGMVLTSTVGIYRGIWPDTGGIANKGDTYQTQVSNIPTGKYFTALQDTITAPVGDDVNWREVVSVASISNYTNLAYSSVADMISGNPIIANVNDKCTTPGTSWTRISSNNGDIRDFRYEEKISAADFGNITRGKGSIADSIIVSGQIISAITNYTSVAGPAIFTIPSDVYFDAQTLFAAIPAGSGIVASTQEDGTSYAGYTGKASWSAYGDTQDNDSRHVIESGHNALLNLFNAQLPNTGVGGVGQSSSSLDGRCSITAQAGYEEVNGRQVRAKTSRLQRYQTGGVGPIHWGLQHPTETGVGTRTLFDFDSNGNASFGGYATKDEYNLLVYPQNTNAPALDKRTTIAMRNVQSSGNGCRVEMVARNAANTNSFAINYDGNDLILGDYESLEGGYAGNIDRYILGRTVAPGDQSRVVIYDDDNRGSIFARNTLSSGLTRTMLLLQAASNTAANYNWCSFFDTFNSISRFSVDGLGNVTANSYTPFTGCHLFFSSRDIEVGTPVDLVDGNQVDYITYPDPYGEESSTVQLNGTISPSGALSKLCVGLVHSSREMEGGFMIMVAAAGDNRSGELKGFKVNDEGGKVQAGDILCTSSTVGELMKIPDNSEESVVRFKSLSTPDNSNVVYGYF</sequence>
<dbReference type="InterPro" id="IPR005604">
    <property type="entry name" value="Phage_T7_tail_fibre-like_N"/>
</dbReference>
<dbReference type="Proteomes" id="UP000269294">
    <property type="component" value="Segment"/>
</dbReference>
<keyword evidence="6" id="KW-1185">Reference proteome</keyword>
<dbReference type="Pfam" id="PF03906">
    <property type="entry name" value="Phage_T7_tail"/>
    <property type="match status" value="1"/>
</dbReference>
<evidence type="ECO:0000256" key="2">
    <source>
        <dbReference type="ARBA" id="ARBA00022732"/>
    </source>
</evidence>
<accession>A0A2I7RNL2</accession>
<dbReference type="GO" id="GO:0098015">
    <property type="term" value="C:virus tail"/>
    <property type="evidence" value="ECO:0007669"/>
    <property type="project" value="UniProtKB-KW"/>
</dbReference>
<name>A0A2I7RNL2_9CAUD</name>
<comment type="subcellular location">
    <subcellularLocation>
        <location evidence="1">Virion</location>
    </subcellularLocation>
</comment>